<dbReference type="Proteomes" id="UP001362999">
    <property type="component" value="Unassembled WGS sequence"/>
</dbReference>
<accession>A0AAW0AFW8</accession>
<keyword evidence="1" id="KW-0812">Transmembrane</keyword>
<reference evidence="2 3" key="1">
    <citation type="journal article" date="2024" name="J Genomics">
        <title>Draft genome sequencing and assembly of Favolaschia claudopus CIRM-BRFM 2984 isolated from oak limbs.</title>
        <authorList>
            <person name="Navarro D."/>
            <person name="Drula E."/>
            <person name="Chaduli D."/>
            <person name="Cazenave R."/>
            <person name="Ahrendt S."/>
            <person name="Wang J."/>
            <person name="Lipzen A."/>
            <person name="Daum C."/>
            <person name="Barry K."/>
            <person name="Grigoriev I.V."/>
            <person name="Favel A."/>
            <person name="Rosso M.N."/>
            <person name="Martin F."/>
        </authorList>
    </citation>
    <scope>NUCLEOTIDE SEQUENCE [LARGE SCALE GENOMIC DNA]</scope>
    <source>
        <strain evidence="2 3">CIRM-BRFM 2984</strain>
    </source>
</reference>
<name>A0AAW0AFW8_9AGAR</name>
<dbReference type="AlphaFoldDB" id="A0AAW0AFW8"/>
<gene>
    <name evidence="2" type="ORF">R3P38DRAFT_3027498</name>
</gene>
<dbReference type="SUPFAM" id="SSF161084">
    <property type="entry name" value="MAPEG domain-like"/>
    <property type="match status" value="1"/>
</dbReference>
<feature type="transmembrane region" description="Helical" evidence="1">
    <location>
        <begin position="12"/>
        <end position="32"/>
    </location>
</feature>
<comment type="caution">
    <text evidence="2">The sequence shown here is derived from an EMBL/GenBank/DDBJ whole genome shotgun (WGS) entry which is preliminary data.</text>
</comment>
<dbReference type="EMBL" id="JAWWNJ010000069">
    <property type="protein sequence ID" value="KAK7008139.1"/>
    <property type="molecule type" value="Genomic_DNA"/>
</dbReference>
<keyword evidence="1" id="KW-1133">Transmembrane helix</keyword>
<dbReference type="InterPro" id="IPR023352">
    <property type="entry name" value="MAPEG-like_dom_sf"/>
</dbReference>
<organism evidence="2 3">
    <name type="scientific">Favolaschia claudopus</name>
    <dbReference type="NCBI Taxonomy" id="2862362"/>
    <lineage>
        <taxon>Eukaryota</taxon>
        <taxon>Fungi</taxon>
        <taxon>Dikarya</taxon>
        <taxon>Basidiomycota</taxon>
        <taxon>Agaricomycotina</taxon>
        <taxon>Agaricomycetes</taxon>
        <taxon>Agaricomycetidae</taxon>
        <taxon>Agaricales</taxon>
        <taxon>Marasmiineae</taxon>
        <taxon>Mycenaceae</taxon>
        <taxon>Favolaschia</taxon>
    </lineage>
</organism>
<keyword evidence="3" id="KW-1185">Reference proteome</keyword>
<evidence type="ECO:0000313" key="2">
    <source>
        <dbReference type="EMBL" id="KAK7008139.1"/>
    </source>
</evidence>
<evidence type="ECO:0000256" key="1">
    <source>
        <dbReference type="SAM" id="Phobius"/>
    </source>
</evidence>
<evidence type="ECO:0000313" key="3">
    <source>
        <dbReference type="Proteomes" id="UP001362999"/>
    </source>
</evidence>
<proteinExistence type="predicted"/>
<keyword evidence="1" id="KW-0472">Membrane</keyword>
<sequence length="68" mass="7693">MSTITVRQGYFLFERTAYVAGSLLSTVFLLTWQTIQVSKYRKLAGIPYPRCAPQLCLVFSGYTPNLVL</sequence>
<protein>
    <submittedName>
        <fullName evidence="2">Uncharacterized protein</fullName>
    </submittedName>
</protein>